<gene>
    <name evidence="1" type="ORF">DOP62_14025</name>
</gene>
<protein>
    <submittedName>
        <fullName evidence="1">Plasmid replication protein, CyRepA1 family</fullName>
    </submittedName>
</protein>
<evidence type="ECO:0000313" key="2">
    <source>
        <dbReference type="Proteomes" id="UP000267249"/>
    </source>
</evidence>
<keyword evidence="1" id="KW-0614">Plasmid</keyword>
<dbReference type="Proteomes" id="UP000267249">
    <property type="component" value="Plasmid p11801_1"/>
</dbReference>
<proteinExistence type="predicted"/>
<name>A0ACD5A2X5_SYNEL</name>
<organism evidence="1 2">
    <name type="scientific">Synechococcus elongatus PCC 11801</name>
    <dbReference type="NCBI Taxonomy" id="2219813"/>
    <lineage>
        <taxon>Bacteria</taxon>
        <taxon>Bacillati</taxon>
        <taxon>Cyanobacteriota</taxon>
        <taxon>Cyanophyceae</taxon>
        <taxon>Synechococcales</taxon>
        <taxon>Synechococcaceae</taxon>
        <taxon>Synechococcus</taxon>
    </lineage>
</organism>
<accession>A0ACD5A2X5</accession>
<dbReference type="EMBL" id="CP143528">
    <property type="protein sequence ID" value="WVS92203.1"/>
    <property type="molecule type" value="Genomic_DNA"/>
</dbReference>
<sequence length="997" mass="111277">MVFSIPVSGNLQTQIQQEFCQSSAIAFGLFQQAIAVVADIEIDPLTHEVIGTPIADALGWHFTRFGQQARSSQTAAIFVQESNEVWQLKVFGGESGKRTGSYLAPKGVGNRAYLPPIDEKTQRELIGEYVQGLFWDWIAAHPEVPLVITEGGKKGLSGLSAGSVAIALYGCDCGNSPDLTRFLVPGRQVFIAFDQDEKATTRARVGRGIARLARRAIDLGCSVRIAQWDPALGKGIDDLIAAHGAERWHQILAAAPSFEDWQRRRIEGAIFQRLRFPLGKYQPSLQVSEPDLSQAIALDAIPETGIVALLSGKGTGKTKLLTKLVDGLKRVLAPGHRESLQRGLGRRLGLDYLHDTDRAEGRKLGNNGEPTYRLSLCWDSLLAIAPKDYPIGSYELVIDEADQGFRHLINGATCGKRGMRPALIDRAETLIRGARRVLLASADLTTLELDYVASLRNEQPWILQNDYREDGYCCQFLSDIPQQKGSRKRARAAALLQLIEAIHRGDRLWIAVDTLKASKALYQLAIALGVPAKRILRYDGETSSDPDQRQFADSPHPWIERYQPQIIIASPSLTSGVSIEIDYFDCVFGFFEGQSIAPWDVDQALSRVRQPVPRIVFAVSHGKSQSISAAQNALTYQADLYRRTELFASFSGMRSLMEQVDFHSPSARYHAASSAECNAAMAEFGLSLRLRLEVAGNSVFTGDAMEMPDLEPALELWNTAQQQVQAAADIAKLRAEAIDDDTAIALRQKRVLTLSDRLKLSRYDLCQFYGISPEKLTLEDIVNDANGRQRHYIKTVELLIWDRLAQHKDKQKLDKLIQWEKPIPAQDLPTAQLLTKAADILGVRELLVFLIQATKSDEGWTKDTPEITAFVERCLAHQREVKLCLNLTVRQTMEPTAIVGMVLKQFGLSTMMRRETDENQHRTRRYRLELSSLKRLKTLLQTRMKQYLEEGFQLRPHPLTSFLLVGVADNEPLSTPQQQILEAHPLNHTLNRLKEAS</sequence>
<geneLocation type="plasmid" evidence="1 2">
    <name>p11801_1</name>
</geneLocation>
<reference evidence="1" key="1">
    <citation type="submission" date="2024-01" db="EMBL/GenBank/DDBJ databases">
        <title>De novo genome assembly and pan-genome analysis of the fast-growing Indian isolates of Synechococcus elongatus: Potential chassis for bioproduction.</title>
        <authorList>
            <person name="Jain V.S."/>
            <person name="Schubert M.G."/>
            <person name="Pritam P."/>
            <person name="Sarnaik A.P."/>
            <person name="Jaiswal D."/>
            <person name="Church G.M."/>
            <person name="Wangikar P."/>
        </authorList>
    </citation>
    <scope>NUCLEOTIDE SEQUENCE</scope>
    <source>
        <strain evidence="1">PCC 11801</strain>
    </source>
</reference>
<evidence type="ECO:0000313" key="1">
    <source>
        <dbReference type="EMBL" id="WVS92203.1"/>
    </source>
</evidence>